<name>A0A5B7FKB9_PORTR</name>
<evidence type="ECO:0000313" key="1">
    <source>
        <dbReference type="EMBL" id="MPC48100.1"/>
    </source>
</evidence>
<protein>
    <submittedName>
        <fullName evidence="1">Uncharacterized protein</fullName>
    </submittedName>
</protein>
<dbReference type="Proteomes" id="UP000324222">
    <property type="component" value="Unassembled WGS sequence"/>
</dbReference>
<proteinExistence type="predicted"/>
<dbReference type="EMBL" id="VSRR010008106">
    <property type="protein sequence ID" value="MPC48100.1"/>
    <property type="molecule type" value="Genomic_DNA"/>
</dbReference>
<dbReference type="AlphaFoldDB" id="A0A5B7FKB9"/>
<comment type="caution">
    <text evidence="1">The sequence shown here is derived from an EMBL/GenBank/DDBJ whole genome shotgun (WGS) entry which is preliminary data.</text>
</comment>
<organism evidence="1 2">
    <name type="scientific">Portunus trituberculatus</name>
    <name type="common">Swimming crab</name>
    <name type="synonym">Neptunus trituberculatus</name>
    <dbReference type="NCBI Taxonomy" id="210409"/>
    <lineage>
        <taxon>Eukaryota</taxon>
        <taxon>Metazoa</taxon>
        <taxon>Ecdysozoa</taxon>
        <taxon>Arthropoda</taxon>
        <taxon>Crustacea</taxon>
        <taxon>Multicrustacea</taxon>
        <taxon>Malacostraca</taxon>
        <taxon>Eumalacostraca</taxon>
        <taxon>Eucarida</taxon>
        <taxon>Decapoda</taxon>
        <taxon>Pleocyemata</taxon>
        <taxon>Brachyura</taxon>
        <taxon>Eubrachyura</taxon>
        <taxon>Portunoidea</taxon>
        <taxon>Portunidae</taxon>
        <taxon>Portuninae</taxon>
        <taxon>Portunus</taxon>
    </lineage>
</organism>
<keyword evidence="2" id="KW-1185">Reference proteome</keyword>
<sequence>MYSNNQMLINLPHSFSIALRLPKFHLFLFILRDGLQRKPSREA</sequence>
<reference evidence="1 2" key="1">
    <citation type="submission" date="2019-05" db="EMBL/GenBank/DDBJ databases">
        <title>Another draft genome of Portunus trituberculatus and its Hox gene families provides insights of decapod evolution.</title>
        <authorList>
            <person name="Jeong J.-H."/>
            <person name="Song I."/>
            <person name="Kim S."/>
            <person name="Choi T."/>
            <person name="Kim D."/>
            <person name="Ryu S."/>
            <person name="Kim W."/>
        </authorList>
    </citation>
    <scope>NUCLEOTIDE SEQUENCE [LARGE SCALE GENOMIC DNA]</scope>
    <source>
        <tissue evidence="1">Muscle</tissue>
    </source>
</reference>
<accession>A0A5B7FKB9</accession>
<evidence type="ECO:0000313" key="2">
    <source>
        <dbReference type="Proteomes" id="UP000324222"/>
    </source>
</evidence>
<gene>
    <name evidence="1" type="ORF">E2C01_041865</name>
</gene>